<keyword evidence="2" id="KW-1185">Reference proteome</keyword>
<name>A0ABU9IEM6_9SPHN</name>
<reference evidence="1 2" key="1">
    <citation type="submission" date="2024-04" db="EMBL/GenBank/DDBJ databases">
        <title>Aurantiacibacter sp. DGU6 16S ribosomal RNA gene Genome sequencing and assembly.</title>
        <authorList>
            <person name="Park S."/>
        </authorList>
    </citation>
    <scope>NUCLEOTIDE SEQUENCE [LARGE SCALE GENOMIC DNA]</scope>
    <source>
        <strain evidence="1 2">DGU6</strain>
    </source>
</reference>
<protein>
    <submittedName>
        <fullName evidence="1">Uncharacterized protein</fullName>
    </submittedName>
</protein>
<gene>
    <name evidence="1" type="ORF">AAEO60_09280</name>
</gene>
<accession>A0ABU9IEM6</accession>
<dbReference type="EMBL" id="JBBYHV010000001">
    <property type="protein sequence ID" value="MEL1250862.1"/>
    <property type="molecule type" value="Genomic_DNA"/>
</dbReference>
<proteinExistence type="predicted"/>
<evidence type="ECO:0000313" key="2">
    <source>
        <dbReference type="Proteomes" id="UP001497045"/>
    </source>
</evidence>
<organism evidence="1 2">
    <name type="scientific">Aurantiacibacter gilvus</name>
    <dbReference type="NCBI Taxonomy" id="3139141"/>
    <lineage>
        <taxon>Bacteria</taxon>
        <taxon>Pseudomonadati</taxon>
        <taxon>Pseudomonadota</taxon>
        <taxon>Alphaproteobacteria</taxon>
        <taxon>Sphingomonadales</taxon>
        <taxon>Erythrobacteraceae</taxon>
        <taxon>Aurantiacibacter</taxon>
    </lineage>
</organism>
<evidence type="ECO:0000313" key="1">
    <source>
        <dbReference type="EMBL" id="MEL1250862.1"/>
    </source>
</evidence>
<comment type="caution">
    <text evidence="1">The sequence shown here is derived from an EMBL/GenBank/DDBJ whole genome shotgun (WGS) entry which is preliminary data.</text>
</comment>
<dbReference type="Proteomes" id="UP001497045">
    <property type="component" value="Unassembled WGS sequence"/>
</dbReference>
<sequence length="318" mass="34395">MQVHPDIAALRSDRAPQRAAQAVIQGAKQDWAQEPGASELLADLEAYGRGAPFECCAMLEAVFIGQGEAERLMDALSRHYCKAMAANPIGQPPFRNGFDGMASSILLARCERAQLMLQAREPGDMHHSGYVFSDATRFDAVLAGEAEARIVRKVSEHDGQARFAEEAVSLRPGQRYAFDLSSDTLVIDQVARRLVALRLLRTAEEPHPGREFCAASGRMLHQSAATIAISRQETILALLGRMGRTDAAPAIADLARSGGDTSLRWQAVREALALDSATGFRLLGELARRAGDPLAHQAGALRAQLLETHPELAQLEIA</sequence>
<dbReference type="RefSeq" id="WP_341673373.1">
    <property type="nucleotide sequence ID" value="NZ_JBBYHV010000001.1"/>
</dbReference>